<dbReference type="InterPro" id="IPR000884">
    <property type="entry name" value="TSP1_rpt"/>
</dbReference>
<dbReference type="SMART" id="SM00209">
    <property type="entry name" value="TSP1"/>
    <property type="match status" value="6"/>
</dbReference>
<keyword evidence="11" id="KW-1185">Reference proteome</keyword>
<dbReference type="PhylomeDB" id="A7S9H7"/>
<dbReference type="FunFam" id="2.20.100.10:FF:000002">
    <property type="entry name" value="Unc-5 netrin receptor C"/>
    <property type="match status" value="1"/>
</dbReference>
<dbReference type="FunFam" id="2.20.100.10:FF:000001">
    <property type="entry name" value="semaphorin-5A isoform X1"/>
    <property type="match status" value="2"/>
</dbReference>
<dbReference type="eggNOG" id="KOG4475">
    <property type="taxonomic scope" value="Eukaryota"/>
</dbReference>
<dbReference type="InterPro" id="IPR052065">
    <property type="entry name" value="Compl_asym_regulator"/>
</dbReference>
<evidence type="ECO:0000256" key="3">
    <source>
        <dbReference type="ARBA" id="ARBA00022525"/>
    </source>
</evidence>
<dbReference type="GO" id="GO:0016020">
    <property type="term" value="C:membrane"/>
    <property type="evidence" value="ECO:0007669"/>
    <property type="project" value="UniProtKB-SubCell"/>
</dbReference>
<evidence type="ECO:0000256" key="7">
    <source>
        <dbReference type="ARBA" id="ARBA00022989"/>
    </source>
</evidence>
<keyword evidence="9" id="KW-1015">Disulfide bond</keyword>
<evidence type="ECO:0000256" key="6">
    <source>
        <dbReference type="ARBA" id="ARBA00022737"/>
    </source>
</evidence>
<dbReference type="Proteomes" id="UP000001593">
    <property type="component" value="Unassembled WGS sequence"/>
</dbReference>
<evidence type="ECO:0000256" key="1">
    <source>
        <dbReference type="ARBA" id="ARBA00004167"/>
    </source>
</evidence>
<evidence type="ECO:0000313" key="11">
    <source>
        <dbReference type="Proteomes" id="UP000001593"/>
    </source>
</evidence>
<dbReference type="SUPFAM" id="SSF82895">
    <property type="entry name" value="TSP-1 type 1 repeat"/>
    <property type="match status" value="6"/>
</dbReference>
<protein>
    <submittedName>
        <fullName evidence="10">Uncharacterized protein</fullName>
    </submittedName>
</protein>
<proteinExistence type="predicted"/>
<dbReference type="PANTHER" id="PTHR22906">
    <property type="entry name" value="PROPERDIN"/>
    <property type="match status" value="1"/>
</dbReference>
<dbReference type="FunFam" id="2.20.100.10:FF:000007">
    <property type="entry name" value="Thrombospondin 1"/>
    <property type="match status" value="3"/>
</dbReference>
<dbReference type="HOGENOM" id="CLU_047129_0_0_1"/>
<sequence length="354" mass="38212">MFPLSTVNGTWSPWTGWQSCSATCGDGVQSRTRTCNFPQDANPGSMCEGDDTEQKPCKIKRCPVNGNFTSWSSWTECSRSCGKGIMSRYRECSNPTPRFGGKNCSHIGSAREVVHCNPQNCPIHGNWGAWKMWSFCSSKCGPGKRERIRKCDNPAPRYGGAGCPGSDRQIMPCSLSDCPVDGNWGQWSEFTHCSATCGAAKRSRTRNCDNPPPAHGGKSCEGDEMEEVYCDLNPCMVHGGYTEWGGWTQCAVTCGGGKRQRSRACTSPTPEFGGLNCTHLGPDVQEDDCNTRPCAPDGNWGTWGTWSNCTASCGRGFVKRSRVCNSPLPSNGGKPCAGFAHETAECVMTPCPGG</sequence>
<evidence type="ECO:0000256" key="5">
    <source>
        <dbReference type="ARBA" id="ARBA00022729"/>
    </source>
</evidence>
<name>A7S9H7_NEMVE</name>
<gene>
    <name evidence="10" type="ORF">NEMVEDRAFT_v1g110159</name>
</gene>
<dbReference type="InterPro" id="IPR036383">
    <property type="entry name" value="TSP1_rpt_sf"/>
</dbReference>
<evidence type="ECO:0000256" key="2">
    <source>
        <dbReference type="ARBA" id="ARBA00004613"/>
    </source>
</evidence>
<keyword evidence="5" id="KW-0732">Signal</keyword>
<dbReference type="AlphaFoldDB" id="A7S9H7"/>
<reference evidence="10 11" key="1">
    <citation type="journal article" date="2007" name="Science">
        <title>Sea anemone genome reveals ancestral eumetazoan gene repertoire and genomic organization.</title>
        <authorList>
            <person name="Putnam N.H."/>
            <person name="Srivastava M."/>
            <person name="Hellsten U."/>
            <person name="Dirks B."/>
            <person name="Chapman J."/>
            <person name="Salamov A."/>
            <person name="Terry A."/>
            <person name="Shapiro H."/>
            <person name="Lindquist E."/>
            <person name="Kapitonov V.V."/>
            <person name="Jurka J."/>
            <person name="Genikhovich G."/>
            <person name="Grigoriev I.V."/>
            <person name="Lucas S.M."/>
            <person name="Steele R.E."/>
            <person name="Finnerty J.R."/>
            <person name="Technau U."/>
            <person name="Martindale M.Q."/>
            <person name="Rokhsar D.S."/>
        </authorList>
    </citation>
    <scope>NUCLEOTIDE SEQUENCE [LARGE SCALE GENOMIC DNA]</scope>
    <source>
        <strain evidence="11">CH2 X CH6</strain>
    </source>
</reference>
<dbReference type="Pfam" id="PF00090">
    <property type="entry name" value="TSP_1"/>
    <property type="match status" value="6"/>
</dbReference>
<dbReference type="Gene3D" id="2.20.100.10">
    <property type="entry name" value="Thrombospondin type-1 (TSP1) repeat"/>
    <property type="match status" value="6"/>
</dbReference>
<dbReference type="PANTHER" id="PTHR22906:SF43">
    <property type="entry name" value="PROPERDIN"/>
    <property type="match status" value="1"/>
</dbReference>
<accession>A7S9H7</accession>
<organism evidence="10 11">
    <name type="scientific">Nematostella vectensis</name>
    <name type="common">Starlet sea anemone</name>
    <dbReference type="NCBI Taxonomy" id="45351"/>
    <lineage>
        <taxon>Eukaryota</taxon>
        <taxon>Metazoa</taxon>
        <taxon>Cnidaria</taxon>
        <taxon>Anthozoa</taxon>
        <taxon>Hexacorallia</taxon>
        <taxon>Actiniaria</taxon>
        <taxon>Edwardsiidae</taxon>
        <taxon>Nematostella</taxon>
    </lineage>
</organism>
<evidence type="ECO:0000256" key="9">
    <source>
        <dbReference type="ARBA" id="ARBA00023157"/>
    </source>
</evidence>
<keyword evidence="7" id="KW-1133">Transmembrane helix</keyword>
<keyword evidence="8" id="KW-0472">Membrane</keyword>
<dbReference type="PRINTS" id="PR01705">
    <property type="entry name" value="TSP1REPEAT"/>
</dbReference>
<evidence type="ECO:0000256" key="4">
    <source>
        <dbReference type="ARBA" id="ARBA00022692"/>
    </source>
</evidence>
<dbReference type="STRING" id="45351.A7S9H7"/>
<dbReference type="PROSITE" id="PS50092">
    <property type="entry name" value="TSP1"/>
    <property type="match status" value="6"/>
</dbReference>
<evidence type="ECO:0000313" key="10">
    <source>
        <dbReference type="EMBL" id="EDO39576.1"/>
    </source>
</evidence>
<evidence type="ECO:0000256" key="8">
    <source>
        <dbReference type="ARBA" id="ARBA00023136"/>
    </source>
</evidence>
<keyword evidence="3" id="KW-0964">Secreted</keyword>
<dbReference type="OMA" id="NRQCTST"/>
<comment type="subcellular location">
    <subcellularLocation>
        <location evidence="1">Membrane</location>
        <topology evidence="1">Single-pass membrane protein</topology>
    </subcellularLocation>
    <subcellularLocation>
        <location evidence="2">Secreted</location>
    </subcellularLocation>
</comment>
<dbReference type="EMBL" id="DS469604">
    <property type="protein sequence ID" value="EDO39576.1"/>
    <property type="molecule type" value="Genomic_DNA"/>
</dbReference>
<dbReference type="InParanoid" id="A7S9H7"/>
<keyword evidence="6" id="KW-0677">Repeat</keyword>
<keyword evidence="4" id="KW-0812">Transmembrane</keyword>